<dbReference type="PANTHER" id="PTHR36512">
    <property type="entry name" value="D-AMINOPEPTIDASE"/>
    <property type="match status" value="1"/>
</dbReference>
<dbReference type="Pfam" id="PF13302">
    <property type="entry name" value="Acetyltransf_3"/>
    <property type="match status" value="1"/>
</dbReference>
<name>A0ABR9ZT35_9FIRM</name>
<dbReference type="InterPro" id="IPR016181">
    <property type="entry name" value="Acyl_CoA_acyltransferase"/>
</dbReference>
<dbReference type="Proteomes" id="UP000614200">
    <property type="component" value="Unassembled WGS sequence"/>
</dbReference>
<comment type="similarity">
    <text evidence="1">Belongs to the peptidase S58 family.</text>
</comment>
<dbReference type="Gene3D" id="3.40.630.30">
    <property type="match status" value="1"/>
</dbReference>
<dbReference type="SUPFAM" id="SSF55729">
    <property type="entry name" value="Acyl-CoA N-acyltransferases (Nat)"/>
    <property type="match status" value="1"/>
</dbReference>
<feature type="domain" description="N-acetyltransferase" evidence="2">
    <location>
        <begin position="21"/>
        <end position="171"/>
    </location>
</feature>
<dbReference type="InterPro" id="IPR005321">
    <property type="entry name" value="Peptidase_S58_DmpA"/>
</dbReference>
<organism evidence="3 4">
    <name type="scientific">Fusibacter ferrireducens</name>
    <dbReference type="NCBI Taxonomy" id="2785058"/>
    <lineage>
        <taxon>Bacteria</taxon>
        <taxon>Bacillati</taxon>
        <taxon>Bacillota</taxon>
        <taxon>Clostridia</taxon>
        <taxon>Eubacteriales</taxon>
        <taxon>Eubacteriales Family XII. Incertae Sedis</taxon>
        <taxon>Fusibacter</taxon>
    </lineage>
</organism>
<evidence type="ECO:0000313" key="3">
    <source>
        <dbReference type="EMBL" id="MBF4693641.1"/>
    </source>
</evidence>
<dbReference type="CDD" id="cd02253">
    <property type="entry name" value="DmpA"/>
    <property type="match status" value="1"/>
</dbReference>
<dbReference type="Pfam" id="PF03576">
    <property type="entry name" value="Peptidase_S58"/>
    <property type="match status" value="1"/>
</dbReference>
<dbReference type="RefSeq" id="WP_194701884.1">
    <property type="nucleotide sequence ID" value="NZ_JADKNH010000006.1"/>
</dbReference>
<evidence type="ECO:0000313" key="4">
    <source>
        <dbReference type="Proteomes" id="UP000614200"/>
    </source>
</evidence>
<dbReference type="InterPro" id="IPR000182">
    <property type="entry name" value="GNAT_dom"/>
</dbReference>
<keyword evidence="4" id="KW-1185">Reference proteome</keyword>
<evidence type="ECO:0000259" key="2">
    <source>
        <dbReference type="Pfam" id="PF13302"/>
    </source>
</evidence>
<evidence type="ECO:0000256" key="1">
    <source>
        <dbReference type="ARBA" id="ARBA00007068"/>
    </source>
</evidence>
<sequence>MQLEQLLKQNPPQSMVFESHRIRLRALKKEDVNALYEMRHSLDHFNYVNQTTDAMPDETRDEKAYEEKAYEETKNFIDKILNGYEIYKWYFWGIELKATKALIGTLCLWNFNYDENKAEIGYELDKAYQNNGYVREGVKRVLNFAFKVLMLSTVEGIIHAQNRASVKVVEFYHFALTGILSDKKQIIYSLNRLSFLSNYPERAHEMGIKIGSLERGALNKITDVAGIRVGHATLQSGAVQTGVTIIIPSEEDMFAHKMIAASHVINGFGKTTGLIQIDELGTLETPIALTNTLAVGRVQDALVDYMIASSEAKIKSINPVVGECNDSYLNDITHKSVQAYQVLEAIKEANVDFSEGAVGAGRGMSCHQLKGGIGSSSRCFNIGEEQYTLGVLVLSNHGLLADLIVDHSEIGSRIDALKSVQANEQAVDKGSCMIIVAMDLPVSDRQLKRICKRAVNGLARLGSYIGHGSGEVVIGFSTANKMNLADKSKIKQYAFIDESQIDIAFRAVVEATEEAVLNSMLAAETVEGVNGHRRESLQSYIHLLAR</sequence>
<gene>
    <name evidence="3" type="ORF">ISU02_10935</name>
</gene>
<protein>
    <submittedName>
        <fullName evidence="3">GNAT family N-acetyltransferase</fullName>
    </submittedName>
</protein>
<dbReference type="EMBL" id="JADKNH010000006">
    <property type="protein sequence ID" value="MBF4693641.1"/>
    <property type="molecule type" value="Genomic_DNA"/>
</dbReference>
<reference evidence="3 4" key="1">
    <citation type="submission" date="2020-11" db="EMBL/GenBank/DDBJ databases">
        <title>Fusibacter basophilias sp. nov.</title>
        <authorList>
            <person name="Qiu D."/>
        </authorList>
    </citation>
    <scope>NUCLEOTIDE SEQUENCE [LARGE SCALE GENOMIC DNA]</scope>
    <source>
        <strain evidence="3 4">Q10-2</strain>
    </source>
</reference>
<dbReference type="SUPFAM" id="SSF56266">
    <property type="entry name" value="DmpA/ArgJ-like"/>
    <property type="match status" value="1"/>
</dbReference>
<proteinExistence type="inferred from homology"/>
<dbReference type="Gene3D" id="3.60.70.12">
    <property type="entry name" value="L-amino peptidase D-ALA esterase/amidase"/>
    <property type="match status" value="1"/>
</dbReference>
<accession>A0ABR9ZT35</accession>
<dbReference type="PANTHER" id="PTHR36512:SF3">
    <property type="entry name" value="BLR5678 PROTEIN"/>
    <property type="match status" value="1"/>
</dbReference>
<comment type="caution">
    <text evidence="3">The sequence shown here is derived from an EMBL/GenBank/DDBJ whole genome shotgun (WGS) entry which is preliminary data.</text>
</comment>
<dbReference type="InterPro" id="IPR016117">
    <property type="entry name" value="ArgJ-like_dom_sf"/>
</dbReference>